<dbReference type="AlphaFoldDB" id="A0A2H3E272"/>
<dbReference type="PANTHER" id="PTHR48104:SF30">
    <property type="entry name" value="METACASPASE-1"/>
    <property type="match status" value="1"/>
</dbReference>
<evidence type="ECO:0000313" key="5">
    <source>
        <dbReference type="EMBL" id="PBL01556.1"/>
    </source>
</evidence>
<keyword evidence="3" id="KW-0645">Protease</keyword>
<evidence type="ECO:0000313" key="6">
    <source>
        <dbReference type="Proteomes" id="UP000217790"/>
    </source>
</evidence>
<dbReference type="Pfam" id="PF00656">
    <property type="entry name" value="Peptidase_C14"/>
    <property type="match status" value="1"/>
</dbReference>
<dbReference type="OrthoDB" id="2891183at2759"/>
<dbReference type="PANTHER" id="PTHR48104">
    <property type="entry name" value="METACASPASE-4"/>
    <property type="match status" value="1"/>
</dbReference>
<proteinExistence type="inferred from homology"/>
<dbReference type="GO" id="GO:0004197">
    <property type="term" value="F:cysteine-type endopeptidase activity"/>
    <property type="evidence" value="ECO:0007669"/>
    <property type="project" value="InterPro"/>
</dbReference>
<dbReference type="InterPro" id="IPR050452">
    <property type="entry name" value="Metacaspase"/>
</dbReference>
<organism evidence="5 6">
    <name type="scientific">Armillaria gallica</name>
    <name type="common">Bulbous honey fungus</name>
    <name type="synonym">Armillaria bulbosa</name>
    <dbReference type="NCBI Taxonomy" id="47427"/>
    <lineage>
        <taxon>Eukaryota</taxon>
        <taxon>Fungi</taxon>
        <taxon>Dikarya</taxon>
        <taxon>Basidiomycota</taxon>
        <taxon>Agaricomycotina</taxon>
        <taxon>Agaricomycetes</taxon>
        <taxon>Agaricomycetidae</taxon>
        <taxon>Agaricales</taxon>
        <taxon>Marasmiineae</taxon>
        <taxon>Physalacriaceae</taxon>
        <taxon>Armillaria</taxon>
    </lineage>
</organism>
<dbReference type="OMA" id="CCYASSF"/>
<feature type="domain" description="Peptidase C14 caspase" evidence="4">
    <location>
        <begin position="100"/>
        <end position="376"/>
    </location>
</feature>
<dbReference type="InterPro" id="IPR029030">
    <property type="entry name" value="Caspase-like_dom_sf"/>
</dbReference>
<keyword evidence="6" id="KW-1185">Reference proteome</keyword>
<dbReference type="GO" id="GO:0006508">
    <property type="term" value="P:proteolysis"/>
    <property type="evidence" value="ECO:0007669"/>
    <property type="project" value="InterPro"/>
</dbReference>
<evidence type="ECO:0000256" key="3">
    <source>
        <dbReference type="ARBA" id="ARBA00022807"/>
    </source>
</evidence>
<dbReference type="InterPro" id="IPR011600">
    <property type="entry name" value="Pept_C14_caspase"/>
</dbReference>
<dbReference type="Gene3D" id="3.40.50.1460">
    <property type="match status" value="1"/>
</dbReference>
<dbReference type="GO" id="GO:0005737">
    <property type="term" value="C:cytoplasm"/>
    <property type="evidence" value="ECO:0007669"/>
    <property type="project" value="TreeGrafter"/>
</dbReference>
<dbReference type="EMBL" id="KZ293645">
    <property type="protein sequence ID" value="PBL01556.1"/>
    <property type="molecule type" value="Genomic_DNA"/>
</dbReference>
<evidence type="ECO:0000256" key="1">
    <source>
        <dbReference type="ARBA" id="ARBA00009005"/>
    </source>
</evidence>
<comment type="similarity">
    <text evidence="1">Belongs to the peptidase C14B family.</text>
</comment>
<keyword evidence="2" id="KW-0053">Apoptosis</keyword>
<name>A0A2H3E272_ARMGA</name>
<reference evidence="6" key="1">
    <citation type="journal article" date="2017" name="Nat. Ecol. Evol.">
        <title>Genome expansion and lineage-specific genetic innovations in the forest pathogenic fungi Armillaria.</title>
        <authorList>
            <person name="Sipos G."/>
            <person name="Prasanna A.N."/>
            <person name="Walter M.C."/>
            <person name="O'Connor E."/>
            <person name="Balint B."/>
            <person name="Krizsan K."/>
            <person name="Kiss B."/>
            <person name="Hess J."/>
            <person name="Varga T."/>
            <person name="Slot J."/>
            <person name="Riley R."/>
            <person name="Boka B."/>
            <person name="Rigling D."/>
            <person name="Barry K."/>
            <person name="Lee J."/>
            <person name="Mihaltcheva S."/>
            <person name="LaButti K."/>
            <person name="Lipzen A."/>
            <person name="Waldron R."/>
            <person name="Moloney N.M."/>
            <person name="Sperisen C."/>
            <person name="Kredics L."/>
            <person name="Vagvoelgyi C."/>
            <person name="Patrignani A."/>
            <person name="Fitzpatrick D."/>
            <person name="Nagy I."/>
            <person name="Doyle S."/>
            <person name="Anderson J.B."/>
            <person name="Grigoriev I.V."/>
            <person name="Gueldener U."/>
            <person name="Muensterkoetter M."/>
            <person name="Nagy L.G."/>
        </authorList>
    </citation>
    <scope>NUCLEOTIDE SEQUENCE [LARGE SCALE GENOMIC DNA]</scope>
    <source>
        <strain evidence="6">Ar21-2</strain>
    </source>
</reference>
<dbReference type="GO" id="GO:0006915">
    <property type="term" value="P:apoptotic process"/>
    <property type="evidence" value="ECO:0007669"/>
    <property type="project" value="UniProtKB-KW"/>
</dbReference>
<evidence type="ECO:0000259" key="4">
    <source>
        <dbReference type="Pfam" id="PF00656"/>
    </source>
</evidence>
<keyword evidence="3" id="KW-0378">Hydrolase</keyword>
<sequence>MELQRLEELEKRLAQRYGMAPEGIDSEAVLKEAINRAEAPWGYFRKAFLDLVRKANLLSSIGNDVEALRRLHHLRNTLQPNPQPVLAPLDSYNLETSRFWAVLIGIDAYQSNPLHGCVSDASLMKKFLIEDVRVPEHRIQCLLGFKNPTTGGLLTPSRNNIINTLRSLIDNPEIKQNDNIIVYYAGHGASYNCSEHFSTAESGCQTGSCPIQALCPIDRDTMDSNEQWIPDISDRELNVLLTQISLTKGHRITFITDCCYASSFDRNGQDSAIRTTRPTFHSGVNDMLRAADKNLKHLPRYQSVLSKDWRPDTSSHVLLTPCQDHQYAKETVGKDGVYSGVMTKILLNVLPDAWKKGSTYVELIDRLNQSYSQTPTIVGDHMFERIWYQV</sequence>
<keyword evidence="3" id="KW-0788">Thiol protease</keyword>
<protein>
    <recommendedName>
        <fullName evidence="4">Peptidase C14 caspase domain-containing protein</fullName>
    </recommendedName>
</protein>
<dbReference type="InParanoid" id="A0A2H3E272"/>
<evidence type="ECO:0000256" key="2">
    <source>
        <dbReference type="ARBA" id="ARBA00022703"/>
    </source>
</evidence>
<gene>
    <name evidence="5" type="ORF">ARMGADRAFT_220511</name>
</gene>
<accession>A0A2H3E272</accession>
<dbReference type="Proteomes" id="UP000217790">
    <property type="component" value="Unassembled WGS sequence"/>
</dbReference>
<dbReference type="SUPFAM" id="SSF52129">
    <property type="entry name" value="Caspase-like"/>
    <property type="match status" value="1"/>
</dbReference>